<evidence type="ECO:0000313" key="7">
    <source>
        <dbReference type="EnsemblPlants" id="AUR62025967-RA:cds"/>
    </source>
</evidence>
<dbReference type="OMA" id="FAVFHVI"/>
<evidence type="ECO:0000256" key="2">
    <source>
        <dbReference type="ARBA" id="ARBA00010095"/>
    </source>
</evidence>
<accession>A0A803MA50</accession>
<organism evidence="7 8">
    <name type="scientific">Chenopodium quinoa</name>
    <name type="common">Quinoa</name>
    <dbReference type="NCBI Taxonomy" id="63459"/>
    <lineage>
        <taxon>Eukaryota</taxon>
        <taxon>Viridiplantae</taxon>
        <taxon>Streptophyta</taxon>
        <taxon>Embryophyta</taxon>
        <taxon>Tracheophyta</taxon>
        <taxon>Spermatophyta</taxon>
        <taxon>Magnoliopsida</taxon>
        <taxon>eudicotyledons</taxon>
        <taxon>Gunneridae</taxon>
        <taxon>Pentapetalae</taxon>
        <taxon>Caryophyllales</taxon>
        <taxon>Chenopodiaceae</taxon>
        <taxon>Chenopodioideae</taxon>
        <taxon>Atripliceae</taxon>
        <taxon>Chenopodium</taxon>
    </lineage>
</organism>
<sequence length="155" mass="17729">MHWDLILWLIALASNIALLILLIYQLICLSDLEADYLNPYETASNINSLVLPEFGLQAAFSALFLVTGHFLMFLVTLPVAIYHARLFTRGEHLVDVTEIFRALSVEKKHRLIKLCVYLLFFFLVIFRFPAGSFSSLPVFSSEHGDLDIRSSFLEF</sequence>
<dbReference type="Proteomes" id="UP000596660">
    <property type="component" value="Unplaced"/>
</dbReference>
<dbReference type="InterPro" id="IPR003377">
    <property type="entry name" value="Cornichon"/>
</dbReference>
<dbReference type="PANTHER" id="PTHR12290">
    <property type="entry name" value="CORNICHON-RELATED"/>
    <property type="match status" value="1"/>
</dbReference>
<dbReference type="AlphaFoldDB" id="A0A803MA50"/>
<evidence type="ECO:0000256" key="5">
    <source>
        <dbReference type="ARBA" id="ARBA00023136"/>
    </source>
</evidence>
<reference evidence="7" key="2">
    <citation type="submission" date="2021-03" db="UniProtKB">
        <authorList>
            <consortium name="EnsemblPlants"/>
        </authorList>
    </citation>
    <scope>IDENTIFICATION</scope>
</reference>
<dbReference type="SMART" id="SM01398">
    <property type="entry name" value="Cornichon"/>
    <property type="match status" value="1"/>
</dbReference>
<dbReference type="Pfam" id="PF03311">
    <property type="entry name" value="Cornichon"/>
    <property type="match status" value="1"/>
</dbReference>
<evidence type="ECO:0000256" key="1">
    <source>
        <dbReference type="ARBA" id="ARBA00004141"/>
    </source>
</evidence>
<dbReference type="RefSeq" id="XP_021740913.1">
    <property type="nucleotide sequence ID" value="XM_021885221.1"/>
</dbReference>
<evidence type="ECO:0000256" key="3">
    <source>
        <dbReference type="ARBA" id="ARBA00022692"/>
    </source>
</evidence>
<protein>
    <submittedName>
        <fullName evidence="7">Uncharacterized protein</fullName>
    </submittedName>
</protein>
<dbReference type="OrthoDB" id="434393at2759"/>
<evidence type="ECO:0000313" key="8">
    <source>
        <dbReference type="Proteomes" id="UP000596660"/>
    </source>
</evidence>
<feature type="transmembrane region" description="Helical" evidence="6">
    <location>
        <begin position="111"/>
        <end position="130"/>
    </location>
</feature>
<evidence type="ECO:0000256" key="6">
    <source>
        <dbReference type="SAM" id="Phobius"/>
    </source>
</evidence>
<proteinExistence type="inferred from homology"/>
<comment type="subcellular location">
    <subcellularLocation>
        <location evidence="1">Membrane</location>
        <topology evidence="1">Multi-pass membrane protein</topology>
    </subcellularLocation>
</comment>
<dbReference type="GO" id="GO:0016020">
    <property type="term" value="C:membrane"/>
    <property type="evidence" value="ECO:0007669"/>
    <property type="project" value="UniProtKB-SubCell"/>
</dbReference>
<evidence type="ECO:0000256" key="4">
    <source>
        <dbReference type="ARBA" id="ARBA00022989"/>
    </source>
</evidence>
<keyword evidence="4 6" id="KW-1133">Transmembrane helix</keyword>
<dbReference type="GeneID" id="110707216"/>
<reference evidence="7" key="1">
    <citation type="journal article" date="2017" name="Nature">
        <title>The genome of Chenopodium quinoa.</title>
        <authorList>
            <person name="Jarvis D.E."/>
            <person name="Ho Y.S."/>
            <person name="Lightfoot D.J."/>
            <person name="Schmoeckel S.M."/>
            <person name="Li B."/>
            <person name="Borm T.J.A."/>
            <person name="Ohyanagi H."/>
            <person name="Mineta K."/>
            <person name="Michell C.T."/>
            <person name="Saber N."/>
            <person name="Kharbatia N.M."/>
            <person name="Rupper R.R."/>
            <person name="Sharp A.R."/>
            <person name="Dally N."/>
            <person name="Boughton B.A."/>
            <person name="Woo Y.H."/>
            <person name="Gao G."/>
            <person name="Schijlen E.G.W.M."/>
            <person name="Guo X."/>
            <person name="Momin A.A."/>
            <person name="Negrao S."/>
            <person name="Al-Babili S."/>
            <person name="Gehring C."/>
            <person name="Roessner U."/>
            <person name="Jung C."/>
            <person name="Murphy K."/>
            <person name="Arold S.T."/>
            <person name="Gojobori T."/>
            <person name="van der Linden C.G."/>
            <person name="van Loo E.N."/>
            <person name="Jellen E.N."/>
            <person name="Maughan P.J."/>
            <person name="Tester M."/>
        </authorList>
    </citation>
    <scope>NUCLEOTIDE SEQUENCE [LARGE SCALE GENOMIC DNA]</scope>
    <source>
        <strain evidence="7">cv. PI 614886</strain>
    </source>
</reference>
<feature type="transmembrane region" description="Helical" evidence="6">
    <location>
        <begin position="58"/>
        <end position="82"/>
    </location>
</feature>
<keyword evidence="8" id="KW-1185">Reference proteome</keyword>
<dbReference type="KEGG" id="cqi:110707216"/>
<comment type="similarity">
    <text evidence="2">Belongs to the cornichon family.</text>
</comment>
<keyword evidence="3 6" id="KW-0812">Transmembrane</keyword>
<feature type="transmembrane region" description="Helical" evidence="6">
    <location>
        <begin position="7"/>
        <end position="27"/>
    </location>
</feature>
<dbReference type="GO" id="GO:0016192">
    <property type="term" value="P:vesicle-mediated transport"/>
    <property type="evidence" value="ECO:0007669"/>
    <property type="project" value="InterPro"/>
</dbReference>
<name>A0A803MA50_CHEQI</name>
<gene>
    <name evidence="7" type="primary">LOC110707216</name>
</gene>
<dbReference type="Gramene" id="AUR62025967-RA">
    <property type="protein sequence ID" value="AUR62025967-RA:cds"/>
    <property type="gene ID" value="AUR62025967"/>
</dbReference>
<keyword evidence="5 6" id="KW-0472">Membrane</keyword>
<dbReference type="EnsemblPlants" id="AUR62025967-RA">
    <property type="protein sequence ID" value="AUR62025967-RA:cds"/>
    <property type="gene ID" value="AUR62025967"/>
</dbReference>